<evidence type="ECO:0000313" key="3">
    <source>
        <dbReference type="Proteomes" id="UP000094285"/>
    </source>
</evidence>
<name>A0A1E4SK82_9ASCO</name>
<dbReference type="Pfam" id="PF08588">
    <property type="entry name" value="Duc1"/>
    <property type="match status" value="1"/>
</dbReference>
<dbReference type="PANTHER" id="PTHR34826">
    <property type="entry name" value="UPF0590 PROTEIN C409.17C"/>
    <property type="match status" value="1"/>
</dbReference>
<dbReference type="AlphaFoldDB" id="A0A1E4SK82"/>
<evidence type="ECO:0000259" key="1">
    <source>
        <dbReference type="Pfam" id="PF08588"/>
    </source>
</evidence>
<proteinExistence type="predicted"/>
<evidence type="ECO:0000313" key="2">
    <source>
        <dbReference type="EMBL" id="ODV79925.1"/>
    </source>
</evidence>
<dbReference type="InterPro" id="IPR013897">
    <property type="entry name" value="Duc1"/>
</dbReference>
<organism evidence="2 3">
    <name type="scientific">Suhomyces tanzawaensis NRRL Y-17324</name>
    <dbReference type="NCBI Taxonomy" id="984487"/>
    <lineage>
        <taxon>Eukaryota</taxon>
        <taxon>Fungi</taxon>
        <taxon>Dikarya</taxon>
        <taxon>Ascomycota</taxon>
        <taxon>Saccharomycotina</taxon>
        <taxon>Pichiomycetes</taxon>
        <taxon>Debaryomycetaceae</taxon>
        <taxon>Suhomyces</taxon>
    </lineage>
</organism>
<protein>
    <submittedName>
        <fullName evidence="2">DUF1769-domain-containing protein</fullName>
    </submittedName>
</protein>
<gene>
    <name evidence="2" type="ORF">CANTADRAFT_49806</name>
</gene>
<dbReference type="OrthoDB" id="2119945at2759"/>
<dbReference type="STRING" id="984487.A0A1E4SK82"/>
<reference evidence="3" key="1">
    <citation type="submission" date="2016-05" db="EMBL/GenBank/DDBJ databases">
        <title>Comparative genomics of biotechnologically important yeasts.</title>
        <authorList>
            <consortium name="DOE Joint Genome Institute"/>
            <person name="Riley R."/>
            <person name="Haridas S."/>
            <person name="Wolfe K.H."/>
            <person name="Lopes M.R."/>
            <person name="Hittinger C.T."/>
            <person name="Goker M."/>
            <person name="Salamov A."/>
            <person name="Wisecaver J."/>
            <person name="Long T.M."/>
            <person name="Aerts A.L."/>
            <person name="Barry K."/>
            <person name="Choi C."/>
            <person name="Clum A."/>
            <person name="Coughlan A.Y."/>
            <person name="Deshpande S."/>
            <person name="Douglass A.P."/>
            <person name="Hanson S.J."/>
            <person name="Klenk H.-P."/>
            <person name="Labutti K."/>
            <person name="Lapidus A."/>
            <person name="Lindquist E."/>
            <person name="Lipzen A."/>
            <person name="Meier-Kolthoff J.P."/>
            <person name="Ohm R.A."/>
            <person name="Otillar R.P."/>
            <person name="Pangilinan J."/>
            <person name="Peng Y."/>
            <person name="Rokas A."/>
            <person name="Rosa C.A."/>
            <person name="Scheuner C."/>
            <person name="Sibirny A.A."/>
            <person name="Slot J.C."/>
            <person name="Stielow J.B."/>
            <person name="Sun H."/>
            <person name="Kurtzman C.P."/>
            <person name="Blackwell M."/>
            <person name="Grigoriev I.V."/>
            <person name="Jeffries T.W."/>
        </authorList>
    </citation>
    <scope>NUCLEOTIDE SEQUENCE [LARGE SCALE GENOMIC DNA]</scope>
    <source>
        <strain evidence="3">NRRL Y-17324</strain>
    </source>
</reference>
<dbReference type="EMBL" id="KV453911">
    <property type="protein sequence ID" value="ODV79925.1"/>
    <property type="molecule type" value="Genomic_DNA"/>
</dbReference>
<dbReference type="GeneID" id="30983890"/>
<dbReference type="RefSeq" id="XP_020065047.1">
    <property type="nucleotide sequence ID" value="XM_020209754.1"/>
</dbReference>
<dbReference type="Proteomes" id="UP000094285">
    <property type="component" value="Unassembled WGS sequence"/>
</dbReference>
<dbReference type="PANTHER" id="PTHR34826:SF2">
    <property type="entry name" value="UPF0590 PROTEIN C409.17C"/>
    <property type="match status" value="1"/>
</dbReference>
<accession>A0A1E4SK82</accession>
<feature type="domain" description="Domain of unknown function at the cortex 1" evidence="1">
    <location>
        <begin position="6"/>
        <end position="299"/>
    </location>
</feature>
<keyword evidence="3" id="KW-1185">Reference proteome</keyword>
<sequence length="309" mass="34195">MPIVKRLHIKASNNYESGFKIVPVNTNRPVVIESDLGTISLCINIKNFDGSTPHLSNSLYNVGDKVFLDGEAIDSSVEDSDELVKSVLPNLRLEIKFLPKVPIKGSELLFGNDFLVPIKEYVPTTLLSTGLKFFTWFINKTVKGDIYGDKPFLYGAALSSITSIAVDKNPNDALKVVDPPKKAPTDLVNFKENLKDNGDGLDVPEDSFARKKFFGDIKNCDKFTYNHNHSYLLQFDTTSVKMADSKYAVTIPTYGSKTFDFDVSSYANDHLNNFNWTLKRGGYEGVGHGVLALVVNFSLLDEEAKTGSG</sequence>